<evidence type="ECO:0000313" key="2">
    <source>
        <dbReference type="Proteomes" id="UP001152130"/>
    </source>
</evidence>
<dbReference type="EMBL" id="JAPDHF010000021">
    <property type="protein sequence ID" value="KAJ4005490.1"/>
    <property type="molecule type" value="Genomic_DNA"/>
</dbReference>
<evidence type="ECO:0008006" key="3">
    <source>
        <dbReference type="Google" id="ProtNLM"/>
    </source>
</evidence>
<accession>A0A9W8PFU1</accession>
<comment type="caution">
    <text evidence="1">The sequence shown here is derived from an EMBL/GenBank/DDBJ whole genome shotgun (WGS) entry which is preliminary data.</text>
</comment>
<dbReference type="InterPro" id="IPR029058">
    <property type="entry name" value="AB_hydrolase_fold"/>
</dbReference>
<reference evidence="1" key="1">
    <citation type="submission" date="2022-10" db="EMBL/GenBank/DDBJ databases">
        <title>Fusarium specimens isolated from Avocado Roots.</title>
        <authorList>
            <person name="Stajich J."/>
            <person name="Roper C."/>
            <person name="Heimlech-Rivalta G."/>
        </authorList>
    </citation>
    <scope>NUCLEOTIDE SEQUENCE</scope>
    <source>
        <strain evidence="1">CF00143</strain>
    </source>
</reference>
<proteinExistence type="predicted"/>
<keyword evidence="2" id="KW-1185">Reference proteome</keyword>
<sequence length="430" mass="48323">MSFQISTSYKRPSLRPLILPHTDESAGDANAEFTQSQSWISSTHAFHGSEDRDESTAWPPARFRDDPAAIPNDEAHNIPYDASNEPKNTTFELYAKQRKEDEASRVPPPILVAKRYIPTSKAVASQGITLLTLTGMGVPKEMFEPILQNLLPLLQKSGVKVEEVWAIDMPMSGQTAKANPKGYLYANEKDITRDLLLFVTSYLPLRPGEDLPKHLQPRKPTGQAQQLTRGNLHVFAHSLGAQAAILASVHAPDVFKSLTLIDPAMVPAGSINDAMSKYPKDVLCLGLSKEYPDRNAVEKELRGNKRTRNWDNRAIRAFSEYGLEPSDTTGFRLVAHPRLEWALYYDKQTPAECYDRFTDISVPLHMIMPKRPFAAPAKMFQADVKKLKNKTQVRWVDGATHQIVYEKMDTCTEFLAHWLTEMAGKEKAHL</sequence>
<evidence type="ECO:0000313" key="1">
    <source>
        <dbReference type="EMBL" id="KAJ4005490.1"/>
    </source>
</evidence>
<dbReference type="Proteomes" id="UP001152130">
    <property type="component" value="Unassembled WGS sequence"/>
</dbReference>
<dbReference type="SUPFAM" id="SSF53474">
    <property type="entry name" value="alpha/beta-Hydrolases"/>
    <property type="match status" value="1"/>
</dbReference>
<gene>
    <name evidence="1" type="ORF">NW766_011039</name>
</gene>
<dbReference type="AlphaFoldDB" id="A0A9W8PFU1"/>
<organism evidence="1 2">
    <name type="scientific">Fusarium irregulare</name>
    <dbReference type="NCBI Taxonomy" id="2494466"/>
    <lineage>
        <taxon>Eukaryota</taxon>
        <taxon>Fungi</taxon>
        <taxon>Dikarya</taxon>
        <taxon>Ascomycota</taxon>
        <taxon>Pezizomycotina</taxon>
        <taxon>Sordariomycetes</taxon>
        <taxon>Hypocreomycetidae</taxon>
        <taxon>Hypocreales</taxon>
        <taxon>Nectriaceae</taxon>
        <taxon>Fusarium</taxon>
        <taxon>Fusarium incarnatum-equiseti species complex</taxon>
    </lineage>
</organism>
<name>A0A9W8PFU1_9HYPO</name>
<dbReference type="Gene3D" id="3.40.50.1820">
    <property type="entry name" value="alpha/beta hydrolase"/>
    <property type="match status" value="1"/>
</dbReference>
<dbReference type="OrthoDB" id="94039at2759"/>
<protein>
    <recommendedName>
        <fullName evidence="3">AB hydrolase-1 domain-containing protein</fullName>
    </recommendedName>
</protein>